<dbReference type="EMBL" id="JARAOO010000005">
    <property type="protein sequence ID" value="KAJ7968849.1"/>
    <property type="molecule type" value="Genomic_DNA"/>
</dbReference>
<accession>A0AAD7PVJ1</accession>
<keyword evidence="2" id="KW-1185">Reference proteome</keyword>
<dbReference type="InterPro" id="IPR055326">
    <property type="entry name" value="MINIYO"/>
</dbReference>
<dbReference type="PANTHER" id="PTHR47605:SF2">
    <property type="entry name" value="TRANSCRIPTIONAL ELONGATION REGULATOR MINIYO"/>
    <property type="match status" value="1"/>
</dbReference>
<dbReference type="Proteomes" id="UP001163823">
    <property type="component" value="Chromosome 5"/>
</dbReference>
<organism evidence="1 2">
    <name type="scientific">Quillaja saponaria</name>
    <name type="common">Soap bark tree</name>
    <dbReference type="NCBI Taxonomy" id="32244"/>
    <lineage>
        <taxon>Eukaryota</taxon>
        <taxon>Viridiplantae</taxon>
        <taxon>Streptophyta</taxon>
        <taxon>Embryophyta</taxon>
        <taxon>Tracheophyta</taxon>
        <taxon>Spermatophyta</taxon>
        <taxon>Magnoliopsida</taxon>
        <taxon>eudicotyledons</taxon>
        <taxon>Gunneridae</taxon>
        <taxon>Pentapetalae</taxon>
        <taxon>rosids</taxon>
        <taxon>fabids</taxon>
        <taxon>Fabales</taxon>
        <taxon>Quillajaceae</taxon>
        <taxon>Quillaja</taxon>
    </lineage>
</organism>
<proteinExistence type="predicted"/>
<protein>
    <submittedName>
        <fullName evidence="1">Transcriptional elongation regulator MINIYO-like</fullName>
    </submittedName>
</protein>
<reference evidence="1" key="1">
    <citation type="journal article" date="2023" name="Science">
        <title>Elucidation of the pathway for biosynthesis of saponin adjuvants from the soapbark tree.</title>
        <authorList>
            <person name="Reed J."/>
            <person name="Orme A."/>
            <person name="El-Demerdash A."/>
            <person name="Owen C."/>
            <person name="Martin L.B.B."/>
            <person name="Misra R.C."/>
            <person name="Kikuchi S."/>
            <person name="Rejzek M."/>
            <person name="Martin A.C."/>
            <person name="Harkess A."/>
            <person name="Leebens-Mack J."/>
            <person name="Louveau T."/>
            <person name="Stephenson M.J."/>
            <person name="Osbourn A."/>
        </authorList>
    </citation>
    <scope>NUCLEOTIDE SEQUENCE</scope>
    <source>
        <strain evidence="1">S10</strain>
    </source>
</reference>
<dbReference type="AlphaFoldDB" id="A0AAD7PVJ1"/>
<evidence type="ECO:0000313" key="2">
    <source>
        <dbReference type="Proteomes" id="UP001163823"/>
    </source>
</evidence>
<name>A0AAD7PVJ1_QUISA</name>
<gene>
    <name evidence="1" type="ORF">O6P43_012893</name>
</gene>
<sequence>MAIVALAIEPLRRVDTIYEELDDSTICNSDCTSLMVKWAHQRLPLPINFYLSPVSTIFYSKCTGLPRVSTKHNKIPIDLLEVTQSGLFFLLGIEAVSNYQAIDAPSPVQSTPLIWNLHSLSVNFLVGMEFLEEDNSRGIFEALQDLYGELLDKERSSIREECILKDRVELTPETWKQKPYRVSKISIGDS</sequence>
<dbReference type="PANTHER" id="PTHR47605">
    <property type="entry name" value="TRANSCRIPTIONAL ELONGATION REGULATOR MINIYO"/>
    <property type="match status" value="1"/>
</dbReference>
<comment type="caution">
    <text evidence="1">The sequence shown here is derived from an EMBL/GenBank/DDBJ whole genome shotgun (WGS) entry which is preliminary data.</text>
</comment>
<dbReference type="KEGG" id="qsa:O6P43_012893"/>
<evidence type="ECO:0000313" key="1">
    <source>
        <dbReference type="EMBL" id="KAJ7968849.1"/>
    </source>
</evidence>